<dbReference type="InterPro" id="IPR016161">
    <property type="entry name" value="Ald_DH/histidinol_DH"/>
</dbReference>
<protein>
    <recommendedName>
        <fullName evidence="17">Delta-1-pyrroline-5-carboxylate synthase</fullName>
    </recommendedName>
    <domain>
        <recommendedName>
            <fullName evidence="17">Glutamate 5-kinase</fullName>
            <shortName evidence="17">GK</shortName>
            <ecNumber evidence="17">2.7.2.11</ecNumber>
        </recommendedName>
        <alternativeName>
            <fullName evidence="17">Gamma-glutamyl kinase</fullName>
        </alternativeName>
    </domain>
    <domain>
        <recommendedName>
            <fullName evidence="17">Gamma-glutamyl phosphate reductase</fullName>
            <shortName evidence="17">GPR</shortName>
            <ecNumber evidence="17">1.2.1.41</ecNumber>
        </recommendedName>
        <alternativeName>
            <fullName evidence="17">Glutamate-5-semialdehyde dehydrogenase</fullName>
        </alternativeName>
        <alternativeName>
            <fullName evidence="17">Glutamyl-gamma-semialdehyde dehydrogenase</fullName>
        </alternativeName>
    </domain>
</protein>
<dbReference type="InterPro" id="IPR005766">
    <property type="entry name" value="P5_carboxy_syn"/>
</dbReference>
<dbReference type="PROSITE" id="PS00902">
    <property type="entry name" value="GLUTAMATE_5_KINASE"/>
    <property type="match status" value="1"/>
</dbReference>
<evidence type="ECO:0000259" key="19">
    <source>
        <dbReference type="Pfam" id="PF00696"/>
    </source>
</evidence>
<evidence type="ECO:0000256" key="6">
    <source>
        <dbReference type="ARBA" id="ARBA00022605"/>
    </source>
</evidence>
<comment type="pathway">
    <text evidence="1 17">Amino-acid biosynthesis; L-proline biosynthesis; L-glutamate 5-semialdehyde from L-glutamate: step 2/2.</text>
</comment>
<evidence type="ECO:0000256" key="17">
    <source>
        <dbReference type="PIRNR" id="PIRNR036429"/>
    </source>
</evidence>
<accession>A0A4S2MGU1</accession>
<dbReference type="InterPro" id="IPR020593">
    <property type="entry name" value="G-glutamylP_reductase_CS"/>
</dbReference>
<dbReference type="InterPro" id="IPR019797">
    <property type="entry name" value="Glutamate_5-kinase_CS"/>
</dbReference>
<dbReference type="FunFam" id="3.40.1160.10:FF:000006">
    <property type="entry name" value="Glutamate 5-kinase"/>
    <property type="match status" value="1"/>
</dbReference>
<dbReference type="PIRSF" id="PIRSF036429">
    <property type="entry name" value="P5C_syn"/>
    <property type="match status" value="1"/>
</dbReference>
<dbReference type="PRINTS" id="PR00474">
    <property type="entry name" value="GLU5KINASE"/>
</dbReference>
<evidence type="ECO:0000313" key="20">
    <source>
        <dbReference type="EMBL" id="TGZ75885.1"/>
    </source>
</evidence>
<evidence type="ECO:0000256" key="13">
    <source>
        <dbReference type="ARBA" id="ARBA00023002"/>
    </source>
</evidence>
<keyword evidence="21" id="KW-1185">Reference proteome</keyword>
<dbReference type="GO" id="GO:0005739">
    <property type="term" value="C:mitochondrion"/>
    <property type="evidence" value="ECO:0007669"/>
    <property type="project" value="UniProtKB-UniRule"/>
</dbReference>
<reference evidence="20 21" key="1">
    <citation type="journal article" date="2019" name="BMC Genomics">
        <title>New insights from Opisthorchis felineus genome: update on genomics of the epidemiologically important liver flukes.</title>
        <authorList>
            <person name="Ershov N.I."/>
            <person name="Mordvinov V.A."/>
            <person name="Prokhortchouk E.B."/>
            <person name="Pakharukova M.Y."/>
            <person name="Gunbin K.V."/>
            <person name="Ustyantsev K."/>
            <person name="Genaev M.A."/>
            <person name="Blinov A.G."/>
            <person name="Mazur A."/>
            <person name="Boulygina E."/>
            <person name="Tsygankova S."/>
            <person name="Khrameeva E."/>
            <person name="Chekanov N."/>
            <person name="Fan G."/>
            <person name="Xiao A."/>
            <person name="Zhang H."/>
            <person name="Xu X."/>
            <person name="Yang H."/>
            <person name="Solovyev V."/>
            <person name="Lee S.M."/>
            <person name="Liu X."/>
            <person name="Afonnikov D.A."/>
            <person name="Skryabin K.G."/>
        </authorList>
    </citation>
    <scope>NUCLEOTIDE SEQUENCE [LARGE SCALE GENOMIC DNA]</scope>
    <source>
        <strain evidence="20">AK-0245</strain>
        <tissue evidence="20">Whole organism</tissue>
    </source>
</reference>
<keyword evidence="14" id="KW-0511">Multifunctional enzyme</keyword>
<feature type="domain" description="Aldehyde dehydrogenase" evidence="18">
    <location>
        <begin position="347"/>
        <end position="628"/>
    </location>
</feature>
<dbReference type="PANTHER" id="PTHR11063">
    <property type="entry name" value="GLUTAMATE SEMIALDEHYDE DEHYDROGENASE"/>
    <property type="match status" value="1"/>
</dbReference>
<dbReference type="OrthoDB" id="1934954at2759"/>
<dbReference type="PROSITE" id="PS01223">
    <property type="entry name" value="PROA"/>
    <property type="match status" value="1"/>
</dbReference>
<comment type="catalytic activity">
    <reaction evidence="15 17">
        <text>L-glutamate 5-semialdehyde + phosphate + NADP(+) = L-glutamyl 5-phosphate + NADPH + H(+)</text>
        <dbReference type="Rhea" id="RHEA:19541"/>
        <dbReference type="ChEBI" id="CHEBI:15378"/>
        <dbReference type="ChEBI" id="CHEBI:43474"/>
        <dbReference type="ChEBI" id="CHEBI:57783"/>
        <dbReference type="ChEBI" id="CHEBI:58066"/>
        <dbReference type="ChEBI" id="CHEBI:58274"/>
        <dbReference type="ChEBI" id="CHEBI:58349"/>
        <dbReference type="EC" id="1.2.1.41"/>
    </reaction>
</comment>
<dbReference type="InterPro" id="IPR001057">
    <property type="entry name" value="Glu/AcGlu_kinase"/>
</dbReference>
<dbReference type="PANTHER" id="PTHR11063:SF8">
    <property type="entry name" value="DELTA-1-PYRROLINE-5-CARBOXYLATE SYNTHASE"/>
    <property type="match status" value="1"/>
</dbReference>
<evidence type="ECO:0000256" key="11">
    <source>
        <dbReference type="ARBA" id="ARBA00022840"/>
    </source>
</evidence>
<dbReference type="InterPro" id="IPR005715">
    <property type="entry name" value="Glu_5kinase/COase_Synthase"/>
</dbReference>
<dbReference type="GO" id="GO:0004349">
    <property type="term" value="F:glutamate 5-kinase activity"/>
    <property type="evidence" value="ECO:0007669"/>
    <property type="project" value="UniProtKB-UniRule"/>
</dbReference>
<sequence>MVIYPVVMFHMAHSLQKFLYKNPNPQNVLSHLGRLQQLRSCTHSQVRFYILSTRDELKDAKRIVIKLGSAVVTKSDRNCLALGRLSTIVEQISDLCHEGRQCTLVTSGAVAIGGRRLATNSGISSRGARAAVGMTEMVSVYSQLFKHCGLRTAVMLLTPVDFDDVRRREYWTKALIDLMDHGVVPIINTNDSVAWVEEASSVHPDPLSVPPLRDNDSLAARLACLVASDLLFLVSDVEGVYTAPPNSPDARFLSEYVLNRDEDCTDCINGNKVKFGSSSKVGTGGMQSKVASAVWAVRQGTSVVVCHGNRPNCITDVIRGVPVGTFFTLRQSEESSVKTQEVNSSAEQVARDARLASVDLHAAPSELRSKAIDTLSELIMSKQAEILSENTNDIRAAEQAGIPIALKARLQLSPGKLQTLSTGLRQIATQTREKKGHVGCLLERTRLAENLVLDKVTAPIGVLMVIFESRPDCLPQIAALSIATANGLIAKPGSEALRSVRILHKLIKQALTESGLPATAVGLLEGRQDVQRVLGAETTEPLVDLIIPRGSSQMIQTVRAAANKAGTGVPVLGHGSGVCHVYVDECADPEKAIRIVTDSKCNYPAACNSMETLLVHQSHIKSGLLERLSKCLGDNGVQCFGGPRLIQLASDLFPSLKPVDNMSCEYGDLRCLIEIVENVQEAVKHIATYGSSHTDAIITENVTAAEEFLQNTESACVFHNASTRFADGYRFGLGAEVGISTGRIHARGPVGVEGLLTSKWILRGDGQCVSDFDSGDQIFRHERIQVN</sequence>
<dbReference type="Pfam" id="PF00696">
    <property type="entry name" value="AA_kinase"/>
    <property type="match status" value="1"/>
</dbReference>
<keyword evidence="6 17" id="KW-0028">Amino-acid biosynthesis</keyword>
<dbReference type="GO" id="GO:0005524">
    <property type="term" value="F:ATP binding"/>
    <property type="evidence" value="ECO:0007669"/>
    <property type="project" value="UniProtKB-UniRule"/>
</dbReference>
<keyword evidence="13 17" id="KW-0560">Oxidoreductase</keyword>
<comment type="caution">
    <text evidence="20">The sequence shown here is derived from an EMBL/GenBank/DDBJ whole genome shotgun (WGS) entry which is preliminary data.</text>
</comment>
<dbReference type="EC" id="2.7.2.11" evidence="17"/>
<evidence type="ECO:0000256" key="15">
    <source>
        <dbReference type="ARBA" id="ARBA00049024"/>
    </source>
</evidence>
<dbReference type="NCBIfam" id="NF001221">
    <property type="entry name" value="PRK00197.1"/>
    <property type="match status" value="1"/>
</dbReference>
<comment type="catalytic activity">
    <reaction evidence="16 17">
        <text>L-glutamate + ATP = L-glutamyl 5-phosphate + ADP</text>
        <dbReference type="Rhea" id="RHEA:14877"/>
        <dbReference type="ChEBI" id="CHEBI:29985"/>
        <dbReference type="ChEBI" id="CHEBI:30616"/>
        <dbReference type="ChEBI" id="CHEBI:58274"/>
        <dbReference type="ChEBI" id="CHEBI:456216"/>
        <dbReference type="EC" id="2.7.2.11"/>
    </reaction>
</comment>
<dbReference type="UniPathway" id="UPA00098">
    <property type="reaction ID" value="UER00359"/>
</dbReference>
<evidence type="ECO:0000256" key="10">
    <source>
        <dbReference type="ARBA" id="ARBA00022777"/>
    </source>
</evidence>
<gene>
    <name evidence="20" type="ORF">CRM22_000130</name>
</gene>
<keyword evidence="12 17" id="KW-0521">NADP</keyword>
<keyword evidence="10 17" id="KW-0418">Kinase</keyword>
<comment type="pathway">
    <text evidence="2 17">Amino-acid biosynthesis; L-proline biosynthesis; L-glutamate 5-semialdehyde from L-glutamate: step 1/2.</text>
</comment>
<dbReference type="NCBIfam" id="TIGR01027">
    <property type="entry name" value="proB"/>
    <property type="match status" value="1"/>
</dbReference>
<dbReference type="InterPro" id="IPR036393">
    <property type="entry name" value="AceGlu_kinase-like_sf"/>
</dbReference>
<dbReference type="Proteomes" id="UP000308267">
    <property type="component" value="Unassembled WGS sequence"/>
</dbReference>
<keyword evidence="7 17" id="KW-0641">Proline biosynthesis</keyword>
<dbReference type="Gene3D" id="3.40.605.10">
    <property type="entry name" value="Aldehyde Dehydrogenase, Chain A, domain 1"/>
    <property type="match status" value="1"/>
</dbReference>
<keyword evidence="8 17" id="KW-0808">Transferase</keyword>
<dbReference type="Pfam" id="PF00171">
    <property type="entry name" value="Aldedh"/>
    <property type="match status" value="1"/>
</dbReference>
<keyword evidence="5" id="KW-0963">Cytoplasm</keyword>
<evidence type="ECO:0000259" key="18">
    <source>
        <dbReference type="Pfam" id="PF00171"/>
    </source>
</evidence>
<keyword evidence="11 17" id="KW-0067">ATP-binding</keyword>
<evidence type="ECO:0000256" key="9">
    <source>
        <dbReference type="ARBA" id="ARBA00022741"/>
    </source>
</evidence>
<dbReference type="SUPFAM" id="SSF53633">
    <property type="entry name" value="Carbamate kinase-like"/>
    <property type="match status" value="1"/>
</dbReference>
<dbReference type="HAMAP" id="MF_00412">
    <property type="entry name" value="ProA"/>
    <property type="match status" value="1"/>
</dbReference>
<dbReference type="AlphaFoldDB" id="A0A4S2MGU1"/>
<dbReference type="Gene3D" id="3.40.1160.10">
    <property type="entry name" value="Acetylglutamate kinase-like"/>
    <property type="match status" value="1"/>
</dbReference>
<dbReference type="InterPro" id="IPR001048">
    <property type="entry name" value="Asp/Glu/Uridylate_kinase"/>
</dbReference>
<dbReference type="InterPro" id="IPR000965">
    <property type="entry name" value="GPR_dom"/>
</dbReference>
<evidence type="ECO:0000256" key="1">
    <source>
        <dbReference type="ARBA" id="ARBA00004985"/>
    </source>
</evidence>
<evidence type="ECO:0000313" key="21">
    <source>
        <dbReference type="Proteomes" id="UP000308267"/>
    </source>
</evidence>
<evidence type="ECO:0000256" key="2">
    <source>
        <dbReference type="ARBA" id="ARBA00005185"/>
    </source>
</evidence>
<name>A0A4S2MGU1_OPIFE</name>
<evidence type="ECO:0000256" key="14">
    <source>
        <dbReference type="ARBA" id="ARBA00023268"/>
    </source>
</evidence>
<organism evidence="20 21">
    <name type="scientific">Opisthorchis felineus</name>
    <dbReference type="NCBI Taxonomy" id="147828"/>
    <lineage>
        <taxon>Eukaryota</taxon>
        <taxon>Metazoa</taxon>
        <taxon>Spiralia</taxon>
        <taxon>Lophotrochozoa</taxon>
        <taxon>Platyhelminthes</taxon>
        <taxon>Trematoda</taxon>
        <taxon>Digenea</taxon>
        <taxon>Opisthorchiida</taxon>
        <taxon>Opisthorchiata</taxon>
        <taxon>Opisthorchiidae</taxon>
        <taxon>Opisthorchis</taxon>
    </lineage>
</organism>
<dbReference type="InterPro" id="IPR016163">
    <property type="entry name" value="Ald_DH_C"/>
</dbReference>
<dbReference type="GO" id="GO:0004350">
    <property type="term" value="F:glutamate-5-semialdehyde dehydrogenase activity"/>
    <property type="evidence" value="ECO:0007669"/>
    <property type="project" value="UniProtKB-UniRule"/>
</dbReference>
<dbReference type="SUPFAM" id="SSF53720">
    <property type="entry name" value="ALDH-like"/>
    <property type="match status" value="1"/>
</dbReference>
<dbReference type="InterPro" id="IPR016162">
    <property type="entry name" value="Ald_DH_N"/>
</dbReference>
<dbReference type="STRING" id="147828.A0A4S2MGU1"/>
<evidence type="ECO:0000256" key="7">
    <source>
        <dbReference type="ARBA" id="ARBA00022650"/>
    </source>
</evidence>
<dbReference type="NCBIfam" id="TIGR00407">
    <property type="entry name" value="proA"/>
    <property type="match status" value="1"/>
</dbReference>
<dbReference type="InterPro" id="IPR015590">
    <property type="entry name" value="Aldehyde_DH_dom"/>
</dbReference>
<feature type="domain" description="Aspartate/glutamate/uridylate kinase" evidence="19">
    <location>
        <begin position="61"/>
        <end position="306"/>
    </location>
</feature>
<evidence type="ECO:0000256" key="16">
    <source>
        <dbReference type="ARBA" id="ARBA00049141"/>
    </source>
</evidence>
<comment type="similarity">
    <text evidence="4 17">In the N-terminal section; belongs to the glutamate 5-kinase family.</text>
</comment>
<evidence type="ECO:0000256" key="4">
    <source>
        <dbReference type="ARBA" id="ARBA00009302"/>
    </source>
</evidence>
<evidence type="ECO:0000256" key="5">
    <source>
        <dbReference type="ARBA" id="ARBA00022490"/>
    </source>
</evidence>
<dbReference type="Gene3D" id="3.40.309.10">
    <property type="entry name" value="Aldehyde Dehydrogenase, Chain A, domain 2"/>
    <property type="match status" value="1"/>
</dbReference>
<dbReference type="EC" id="1.2.1.41" evidence="17"/>
<dbReference type="CDD" id="cd07079">
    <property type="entry name" value="ALDH_F18-19_ProA-GPR"/>
    <property type="match status" value="1"/>
</dbReference>
<comment type="similarity">
    <text evidence="3 17">In the C-terminal section; belongs to the gamma-glutamyl phosphate reductase family.</text>
</comment>
<evidence type="ECO:0000256" key="3">
    <source>
        <dbReference type="ARBA" id="ARBA00006300"/>
    </source>
</evidence>
<evidence type="ECO:0000256" key="12">
    <source>
        <dbReference type="ARBA" id="ARBA00022857"/>
    </source>
</evidence>
<dbReference type="GO" id="GO:0055129">
    <property type="term" value="P:L-proline biosynthetic process"/>
    <property type="evidence" value="ECO:0007669"/>
    <property type="project" value="UniProtKB-UniRule"/>
</dbReference>
<proteinExistence type="inferred from homology"/>
<evidence type="ECO:0000256" key="8">
    <source>
        <dbReference type="ARBA" id="ARBA00022679"/>
    </source>
</evidence>
<dbReference type="EMBL" id="SJOL01000240">
    <property type="protein sequence ID" value="TGZ75885.1"/>
    <property type="molecule type" value="Genomic_DNA"/>
</dbReference>
<keyword evidence="9 17" id="KW-0547">Nucleotide-binding</keyword>